<dbReference type="Proteomes" id="UP001174677">
    <property type="component" value="Chromosome 1"/>
</dbReference>
<evidence type="ECO:0000256" key="7">
    <source>
        <dbReference type="ARBA" id="ARBA00023180"/>
    </source>
</evidence>
<evidence type="ECO:0000256" key="8">
    <source>
        <dbReference type="ARBA" id="ARBA00023288"/>
    </source>
</evidence>
<sequence>MLTLRTAAIVAFIFSSTLCTAYAQAPSPAQLPPSAPSPLGPSLAPTTLDCMTPVLNMSDCLTYVGQSSNVTVPDKNCCPELAGLIDGSPICLCQLLSNSSLTESYGIKIDIGRALKLPSVCRISTPPMSTCAAAGYPVPGPISGPTPSEVSTSPGLASSPSSGNDKGASNIAGSAQAFIIGFAFSFLLTLF</sequence>
<keyword evidence="4" id="KW-0472">Membrane</keyword>
<dbReference type="SMART" id="SM00499">
    <property type="entry name" value="AAI"/>
    <property type="match status" value="1"/>
</dbReference>
<evidence type="ECO:0000259" key="11">
    <source>
        <dbReference type="SMART" id="SM00499"/>
    </source>
</evidence>
<comment type="subcellular location">
    <subcellularLocation>
        <location evidence="1">Cell membrane</location>
        <topology evidence="1">Lipid-anchor</topology>
        <topology evidence="1">GPI-anchor</topology>
    </subcellularLocation>
</comment>
<dbReference type="InterPro" id="IPR036312">
    <property type="entry name" value="Bifun_inhib/LTP/seed_sf"/>
</dbReference>
<keyword evidence="6" id="KW-1015">Disulfide bond</keyword>
<keyword evidence="13" id="KW-1185">Reference proteome</keyword>
<dbReference type="CDD" id="cd00010">
    <property type="entry name" value="AAI_LTSS"/>
    <property type="match status" value="1"/>
</dbReference>
<dbReference type="EMBL" id="JARPOI010000001">
    <property type="protein sequence ID" value="KAJ9189099.1"/>
    <property type="molecule type" value="Genomic_DNA"/>
</dbReference>
<organism evidence="12 13">
    <name type="scientific">Hevea brasiliensis</name>
    <name type="common">Para rubber tree</name>
    <name type="synonym">Siphonia brasiliensis</name>
    <dbReference type="NCBI Taxonomy" id="3981"/>
    <lineage>
        <taxon>Eukaryota</taxon>
        <taxon>Viridiplantae</taxon>
        <taxon>Streptophyta</taxon>
        <taxon>Embryophyta</taxon>
        <taxon>Tracheophyta</taxon>
        <taxon>Spermatophyta</taxon>
        <taxon>Magnoliopsida</taxon>
        <taxon>eudicotyledons</taxon>
        <taxon>Gunneridae</taxon>
        <taxon>Pentapetalae</taxon>
        <taxon>rosids</taxon>
        <taxon>fabids</taxon>
        <taxon>Malpighiales</taxon>
        <taxon>Euphorbiaceae</taxon>
        <taxon>Crotonoideae</taxon>
        <taxon>Micrandreae</taxon>
        <taxon>Hevea</taxon>
    </lineage>
</organism>
<feature type="signal peptide" evidence="10">
    <location>
        <begin position="1"/>
        <end position="23"/>
    </location>
</feature>
<gene>
    <name evidence="12" type="ORF">P3X46_000430</name>
</gene>
<accession>A0ABQ9NE23</accession>
<dbReference type="Pfam" id="PF14368">
    <property type="entry name" value="LTP_2"/>
    <property type="match status" value="1"/>
</dbReference>
<keyword evidence="8" id="KW-0449">Lipoprotein</keyword>
<evidence type="ECO:0000256" key="10">
    <source>
        <dbReference type="SAM" id="SignalP"/>
    </source>
</evidence>
<feature type="region of interest" description="Disordered" evidence="9">
    <location>
        <begin position="143"/>
        <end position="163"/>
    </location>
</feature>
<evidence type="ECO:0000256" key="4">
    <source>
        <dbReference type="ARBA" id="ARBA00022622"/>
    </source>
</evidence>
<keyword evidence="7" id="KW-0325">Glycoprotein</keyword>
<feature type="domain" description="Bifunctional inhibitor/plant lipid transfer protein/seed storage helical" evidence="11">
    <location>
        <begin position="50"/>
        <end position="131"/>
    </location>
</feature>
<keyword evidence="5 10" id="KW-0732">Signal</keyword>
<evidence type="ECO:0000256" key="1">
    <source>
        <dbReference type="ARBA" id="ARBA00004609"/>
    </source>
</evidence>
<dbReference type="PANTHER" id="PTHR33044">
    <property type="entry name" value="BIFUNCTIONAL INHIBITOR/LIPID-TRANSFER PROTEIN/SEED STORAGE 2S ALBUMIN SUPERFAMILY PROTEIN-RELATED"/>
    <property type="match status" value="1"/>
</dbReference>
<comment type="caution">
    <text evidence="12">The sequence shown here is derived from an EMBL/GenBank/DDBJ whole genome shotgun (WGS) entry which is preliminary data.</text>
</comment>
<feature type="compositionally biased region" description="Low complexity" evidence="9">
    <location>
        <begin position="151"/>
        <end position="163"/>
    </location>
</feature>
<dbReference type="Gene3D" id="1.10.110.10">
    <property type="entry name" value="Plant lipid-transfer and hydrophobic proteins"/>
    <property type="match status" value="1"/>
</dbReference>
<evidence type="ECO:0000313" key="13">
    <source>
        <dbReference type="Proteomes" id="UP001174677"/>
    </source>
</evidence>
<evidence type="ECO:0000256" key="5">
    <source>
        <dbReference type="ARBA" id="ARBA00022729"/>
    </source>
</evidence>
<evidence type="ECO:0000313" key="12">
    <source>
        <dbReference type="EMBL" id="KAJ9189099.1"/>
    </source>
</evidence>
<keyword evidence="4" id="KW-0336">GPI-anchor</keyword>
<comment type="similarity">
    <text evidence="2">Belongs to the plant LTP family.</text>
</comment>
<protein>
    <recommendedName>
        <fullName evidence="11">Bifunctional inhibitor/plant lipid transfer protein/seed storage helical domain-containing protein</fullName>
    </recommendedName>
</protein>
<evidence type="ECO:0000256" key="6">
    <source>
        <dbReference type="ARBA" id="ARBA00023157"/>
    </source>
</evidence>
<dbReference type="InterPro" id="IPR043325">
    <property type="entry name" value="LTSS"/>
</dbReference>
<evidence type="ECO:0000256" key="3">
    <source>
        <dbReference type="ARBA" id="ARBA00022475"/>
    </source>
</evidence>
<reference evidence="12" key="1">
    <citation type="journal article" date="2023" name="Plant Biotechnol. J.">
        <title>Chromosome-level wild Hevea brasiliensis genome provides new tools for genomic-assisted breeding and valuable loci to elevate rubber yield.</title>
        <authorList>
            <person name="Cheng H."/>
            <person name="Song X."/>
            <person name="Hu Y."/>
            <person name="Wu T."/>
            <person name="Yang Q."/>
            <person name="An Z."/>
            <person name="Feng S."/>
            <person name="Deng Z."/>
            <person name="Wu W."/>
            <person name="Zeng X."/>
            <person name="Tu M."/>
            <person name="Wang X."/>
            <person name="Huang H."/>
        </authorList>
    </citation>
    <scope>NUCLEOTIDE SEQUENCE</scope>
    <source>
        <strain evidence="12">MT/VB/25A 57/8</strain>
    </source>
</reference>
<evidence type="ECO:0000256" key="9">
    <source>
        <dbReference type="SAM" id="MobiDB-lite"/>
    </source>
</evidence>
<evidence type="ECO:0000256" key="2">
    <source>
        <dbReference type="ARBA" id="ARBA00009748"/>
    </source>
</evidence>
<dbReference type="SUPFAM" id="SSF47699">
    <property type="entry name" value="Bifunctional inhibitor/lipid-transfer protein/seed storage 2S albumin"/>
    <property type="match status" value="1"/>
</dbReference>
<feature type="chain" id="PRO_5045837199" description="Bifunctional inhibitor/plant lipid transfer protein/seed storage helical domain-containing protein" evidence="10">
    <location>
        <begin position="24"/>
        <end position="191"/>
    </location>
</feature>
<proteinExistence type="inferred from homology"/>
<keyword evidence="3" id="KW-1003">Cell membrane</keyword>
<name>A0ABQ9NE23_HEVBR</name>
<dbReference type="InterPro" id="IPR016140">
    <property type="entry name" value="Bifunc_inhib/LTP/seed_store"/>
</dbReference>